<organism evidence="2 3">
    <name type="scientific">Ferrimonas pelagia</name>
    <dbReference type="NCBI Taxonomy" id="1177826"/>
    <lineage>
        <taxon>Bacteria</taxon>
        <taxon>Pseudomonadati</taxon>
        <taxon>Pseudomonadota</taxon>
        <taxon>Gammaproteobacteria</taxon>
        <taxon>Alteromonadales</taxon>
        <taxon>Ferrimonadaceae</taxon>
        <taxon>Ferrimonas</taxon>
    </lineage>
</organism>
<evidence type="ECO:0000313" key="3">
    <source>
        <dbReference type="Proteomes" id="UP001499988"/>
    </source>
</evidence>
<dbReference type="SUPFAM" id="SSF54427">
    <property type="entry name" value="NTF2-like"/>
    <property type="match status" value="1"/>
</dbReference>
<keyword evidence="3" id="KW-1185">Reference proteome</keyword>
<accession>A0ABP9EAZ5</accession>
<dbReference type="InterPro" id="IPR004027">
    <property type="entry name" value="SEC_C_motif"/>
</dbReference>
<feature type="domain" description="YchJ-like middle NTF2-like" evidence="1">
    <location>
        <begin position="1"/>
        <end position="93"/>
    </location>
</feature>
<dbReference type="Pfam" id="PF02810">
    <property type="entry name" value="SEC-C"/>
    <property type="match status" value="1"/>
</dbReference>
<gene>
    <name evidence="2" type="ORF">GCM10023333_02590</name>
</gene>
<protein>
    <submittedName>
        <fullName evidence="2">YchJ family protein</fullName>
    </submittedName>
</protein>
<proteinExistence type="predicted"/>
<dbReference type="PANTHER" id="PTHR33747:SF1">
    <property type="entry name" value="ADENYLATE CYCLASE-ASSOCIATED CAP C-TERMINAL DOMAIN-CONTAINING PROTEIN"/>
    <property type="match status" value="1"/>
</dbReference>
<evidence type="ECO:0000259" key="1">
    <source>
        <dbReference type="Pfam" id="PF17775"/>
    </source>
</evidence>
<name>A0ABP9EAZ5_9GAMM</name>
<evidence type="ECO:0000313" key="2">
    <source>
        <dbReference type="EMBL" id="GAA4873265.1"/>
    </source>
</evidence>
<reference evidence="3" key="1">
    <citation type="journal article" date="2019" name="Int. J. Syst. Evol. Microbiol.">
        <title>The Global Catalogue of Microorganisms (GCM) 10K type strain sequencing project: providing services to taxonomists for standard genome sequencing and annotation.</title>
        <authorList>
            <consortium name="The Broad Institute Genomics Platform"/>
            <consortium name="The Broad Institute Genome Sequencing Center for Infectious Disease"/>
            <person name="Wu L."/>
            <person name="Ma J."/>
        </authorList>
    </citation>
    <scope>NUCLEOTIDE SEQUENCE [LARGE SCALE GENOMIC DNA]</scope>
    <source>
        <strain evidence="3">JCM 18401</strain>
    </source>
</reference>
<dbReference type="SUPFAM" id="SSF103642">
    <property type="entry name" value="Sec-C motif"/>
    <property type="match status" value="1"/>
</dbReference>
<dbReference type="Proteomes" id="UP001499988">
    <property type="component" value="Unassembled WGS sequence"/>
</dbReference>
<sequence length="121" mass="13839">MRSRYCAYVQHQTHYLLDTHHPDYRDGLTLDALAEACETTSWDHLEIVMAPPVQGNEGTVEFKAWYQQPEGLGVLHERSRFLRENQQWFYCDGEFGPAALKAGRNDPCPCGSGKKFKRCCG</sequence>
<dbReference type="PANTHER" id="PTHR33747">
    <property type="entry name" value="UPF0225 PROTEIN SCO1677"/>
    <property type="match status" value="1"/>
</dbReference>
<dbReference type="EMBL" id="BAABJZ010000004">
    <property type="protein sequence ID" value="GAA4873265.1"/>
    <property type="molecule type" value="Genomic_DNA"/>
</dbReference>
<comment type="caution">
    <text evidence="2">The sequence shown here is derived from an EMBL/GenBank/DDBJ whole genome shotgun (WGS) entry which is preliminary data.</text>
</comment>
<dbReference type="InterPro" id="IPR032710">
    <property type="entry name" value="NTF2-like_dom_sf"/>
</dbReference>
<dbReference type="InterPro" id="IPR048469">
    <property type="entry name" value="YchJ-like_M"/>
</dbReference>
<dbReference type="Gene3D" id="3.10.450.50">
    <property type="match status" value="1"/>
</dbReference>
<dbReference type="Pfam" id="PF17775">
    <property type="entry name" value="YchJ_M-like"/>
    <property type="match status" value="1"/>
</dbReference>